<accession>A0A8I6R8G5</accession>
<dbReference type="PRINTS" id="PR00271">
    <property type="entry name" value="DEFENSIN"/>
</dbReference>
<evidence type="ECO:0000256" key="6">
    <source>
        <dbReference type="ARBA" id="ARBA00022940"/>
    </source>
</evidence>
<feature type="domain" description="Invertebrate defensins family profile" evidence="10">
    <location>
        <begin position="50"/>
        <end position="93"/>
    </location>
</feature>
<proteinExistence type="predicted"/>
<dbReference type="PANTHER" id="PTHR13645">
    <property type="entry name" value="DEFENSIN"/>
    <property type="match status" value="1"/>
</dbReference>
<dbReference type="FunFam" id="3.30.30.10:FF:000005">
    <property type="entry name" value="Defensin"/>
    <property type="match status" value="1"/>
</dbReference>
<keyword evidence="7" id="KW-0044">Antibiotic</keyword>
<dbReference type="PANTHER" id="PTHR13645:SF0">
    <property type="entry name" value="DEFENSIN"/>
    <property type="match status" value="1"/>
</dbReference>
<feature type="signal peptide" evidence="9">
    <location>
        <begin position="1"/>
        <end position="17"/>
    </location>
</feature>
<evidence type="ECO:0000256" key="4">
    <source>
        <dbReference type="ARBA" id="ARBA00022588"/>
    </source>
</evidence>
<evidence type="ECO:0000313" key="11">
    <source>
        <dbReference type="EnsemblMetazoa" id="XP_014240918.1"/>
    </source>
</evidence>
<evidence type="ECO:0000256" key="5">
    <source>
        <dbReference type="ARBA" id="ARBA00022859"/>
    </source>
</evidence>
<keyword evidence="6" id="KW-0211">Defensin</keyword>
<evidence type="ECO:0000256" key="2">
    <source>
        <dbReference type="ARBA" id="ARBA00022525"/>
    </source>
</evidence>
<dbReference type="AlphaFoldDB" id="A0A8I6R8G5"/>
<evidence type="ECO:0000256" key="7">
    <source>
        <dbReference type="ARBA" id="ARBA00023022"/>
    </source>
</evidence>
<comment type="subcellular location">
    <subcellularLocation>
        <location evidence="1">Secreted</location>
    </subcellularLocation>
</comment>
<evidence type="ECO:0000313" key="12">
    <source>
        <dbReference type="Proteomes" id="UP000494040"/>
    </source>
</evidence>
<dbReference type="InterPro" id="IPR003614">
    <property type="entry name" value="Knottins"/>
</dbReference>
<dbReference type="OrthoDB" id="10038290at2759"/>
<dbReference type="EnsemblMetazoa" id="XM_014385432.2">
    <property type="protein sequence ID" value="XP_014240918.1"/>
    <property type="gene ID" value="LOC106661791"/>
</dbReference>
<evidence type="ECO:0000256" key="1">
    <source>
        <dbReference type="ARBA" id="ARBA00004613"/>
    </source>
</evidence>
<evidence type="ECO:0000256" key="8">
    <source>
        <dbReference type="ARBA" id="ARBA00023157"/>
    </source>
</evidence>
<keyword evidence="4" id="KW-0399">Innate immunity</keyword>
<gene>
    <name evidence="11" type="primary">106661791</name>
</gene>
<dbReference type="InterPro" id="IPR036574">
    <property type="entry name" value="Scorpion_toxin-like_sf"/>
</dbReference>
<dbReference type="Proteomes" id="UP000494040">
    <property type="component" value="Unassembled WGS sequence"/>
</dbReference>
<dbReference type="Gene3D" id="3.30.30.10">
    <property type="entry name" value="Knottin, scorpion toxin-like"/>
    <property type="match status" value="1"/>
</dbReference>
<keyword evidence="3" id="KW-0929">Antimicrobial</keyword>
<evidence type="ECO:0000256" key="3">
    <source>
        <dbReference type="ARBA" id="ARBA00022529"/>
    </source>
</evidence>
<organism evidence="11 12">
    <name type="scientific">Cimex lectularius</name>
    <name type="common">Bed bug</name>
    <name type="synonym">Acanthia lectularia</name>
    <dbReference type="NCBI Taxonomy" id="79782"/>
    <lineage>
        <taxon>Eukaryota</taxon>
        <taxon>Metazoa</taxon>
        <taxon>Ecdysozoa</taxon>
        <taxon>Arthropoda</taxon>
        <taxon>Hexapoda</taxon>
        <taxon>Insecta</taxon>
        <taxon>Pterygota</taxon>
        <taxon>Neoptera</taxon>
        <taxon>Paraneoptera</taxon>
        <taxon>Hemiptera</taxon>
        <taxon>Heteroptera</taxon>
        <taxon>Panheteroptera</taxon>
        <taxon>Cimicomorpha</taxon>
        <taxon>Cimicidae</taxon>
        <taxon>Cimex</taxon>
    </lineage>
</organism>
<dbReference type="SUPFAM" id="SSF57095">
    <property type="entry name" value="Scorpion toxin-like"/>
    <property type="match status" value="1"/>
</dbReference>
<feature type="chain" id="PRO_5035224412" description="Invertebrate defensins family profile domain-containing protein" evidence="9">
    <location>
        <begin position="18"/>
        <end position="93"/>
    </location>
</feature>
<dbReference type="GO" id="GO:0042742">
    <property type="term" value="P:defense response to bacterium"/>
    <property type="evidence" value="ECO:0007669"/>
    <property type="project" value="UniProtKB-KW"/>
</dbReference>
<dbReference type="Pfam" id="PF01097">
    <property type="entry name" value="Defensin_2"/>
    <property type="match status" value="1"/>
</dbReference>
<dbReference type="GO" id="GO:0005615">
    <property type="term" value="C:extracellular space"/>
    <property type="evidence" value="ECO:0007669"/>
    <property type="project" value="TreeGrafter"/>
</dbReference>
<keyword evidence="12" id="KW-1185">Reference proteome</keyword>
<dbReference type="GO" id="GO:0045087">
    <property type="term" value="P:innate immune response"/>
    <property type="evidence" value="ECO:0007669"/>
    <property type="project" value="UniProtKB-KW"/>
</dbReference>
<dbReference type="GO" id="GO:0006959">
    <property type="term" value="P:humoral immune response"/>
    <property type="evidence" value="ECO:0007669"/>
    <property type="project" value="TreeGrafter"/>
</dbReference>
<dbReference type="KEGG" id="clec:106661791"/>
<name>A0A8I6R8G5_CIMLE</name>
<evidence type="ECO:0000259" key="10">
    <source>
        <dbReference type="PROSITE" id="PS51378"/>
    </source>
</evidence>
<dbReference type="PROSITE" id="PS51378">
    <property type="entry name" value="INVERT_DEFENSINS"/>
    <property type="match status" value="1"/>
</dbReference>
<keyword evidence="2" id="KW-0964">Secreted</keyword>
<dbReference type="InterPro" id="IPR001542">
    <property type="entry name" value="Defensin_invertebrate/fungal"/>
</dbReference>
<protein>
    <recommendedName>
        <fullName evidence="10">Invertebrate defensins family profile domain-containing protein</fullName>
    </recommendedName>
</protein>
<dbReference type="InterPro" id="IPR017982">
    <property type="entry name" value="Defensin_insect"/>
</dbReference>
<keyword evidence="5" id="KW-0391">Immunity</keyword>
<keyword evidence="8" id="KW-1015">Disulfide bond</keyword>
<reference evidence="11" key="1">
    <citation type="submission" date="2022-01" db="UniProtKB">
        <authorList>
            <consortium name="EnsemblMetazoa"/>
        </authorList>
    </citation>
    <scope>IDENTIFICATION</scope>
</reference>
<keyword evidence="9" id="KW-0732">Signal</keyword>
<evidence type="ECO:0000256" key="9">
    <source>
        <dbReference type="SAM" id="SignalP"/>
    </source>
</evidence>
<sequence>MNVAIFLTFFLIGVAYSVPTWQEEHDLHDEEIWEPADPQPLVEHHVRFKRATCDLFSFQSKWVTPNHAACAAHCIARGNRGGRCKKAVCHCRK</sequence>
<dbReference type="SMART" id="SM00505">
    <property type="entry name" value="Knot1"/>
    <property type="match status" value="1"/>
</dbReference>